<gene>
    <name evidence="6" type="ORF">A7M21_06755</name>
</gene>
<organism evidence="6">
    <name type="scientific">Campylobacter coli</name>
    <dbReference type="NCBI Taxonomy" id="195"/>
    <lineage>
        <taxon>Bacteria</taxon>
        <taxon>Pseudomonadati</taxon>
        <taxon>Campylobacterota</taxon>
        <taxon>Epsilonproteobacteria</taxon>
        <taxon>Campylobacterales</taxon>
        <taxon>Campylobacteraceae</taxon>
        <taxon>Campylobacter</taxon>
    </lineage>
</organism>
<evidence type="ECO:0000313" key="6">
    <source>
        <dbReference type="EMBL" id="EAJ7596885.1"/>
    </source>
</evidence>
<proteinExistence type="inferred from homology"/>
<evidence type="ECO:0000259" key="5">
    <source>
        <dbReference type="PROSITE" id="PS50893"/>
    </source>
</evidence>
<name>A0A5T0DXJ0_CAMCO</name>
<dbReference type="PANTHER" id="PTHR43117">
    <property type="entry name" value="OSMOPROTECTANT IMPORT ATP-BINDING PROTEIN OSMV"/>
    <property type="match status" value="1"/>
</dbReference>
<protein>
    <submittedName>
        <fullName evidence="6">ABC transporter ATP-binding protein</fullName>
    </submittedName>
</protein>
<dbReference type="SUPFAM" id="SSF52540">
    <property type="entry name" value="P-loop containing nucleoside triphosphate hydrolases"/>
    <property type="match status" value="1"/>
</dbReference>
<evidence type="ECO:0000256" key="4">
    <source>
        <dbReference type="ARBA" id="ARBA00022840"/>
    </source>
</evidence>
<keyword evidence="3" id="KW-0547">Nucleotide-binding</keyword>
<dbReference type="SMART" id="SM00382">
    <property type="entry name" value="AAA"/>
    <property type="match status" value="1"/>
</dbReference>
<feature type="domain" description="ABC transporter" evidence="5">
    <location>
        <begin position="2"/>
        <end position="229"/>
    </location>
</feature>
<evidence type="ECO:0000256" key="2">
    <source>
        <dbReference type="ARBA" id="ARBA00022448"/>
    </source>
</evidence>
<evidence type="ECO:0000256" key="1">
    <source>
        <dbReference type="ARBA" id="ARBA00005417"/>
    </source>
</evidence>
<dbReference type="PROSITE" id="PS50893">
    <property type="entry name" value="ABC_TRANSPORTER_2"/>
    <property type="match status" value="1"/>
</dbReference>
<comment type="caution">
    <text evidence="6">The sequence shown here is derived from an EMBL/GenBank/DDBJ whole genome shotgun (WGS) entry which is preliminary data.</text>
</comment>
<dbReference type="Gene3D" id="3.40.50.300">
    <property type="entry name" value="P-loop containing nucleotide triphosphate hydrolases"/>
    <property type="match status" value="1"/>
</dbReference>
<feature type="non-terminal residue" evidence="6">
    <location>
        <position position="229"/>
    </location>
</feature>
<dbReference type="GO" id="GO:0016887">
    <property type="term" value="F:ATP hydrolysis activity"/>
    <property type="evidence" value="ECO:0007669"/>
    <property type="project" value="InterPro"/>
</dbReference>
<dbReference type="InterPro" id="IPR027417">
    <property type="entry name" value="P-loop_NTPase"/>
</dbReference>
<dbReference type="PANTHER" id="PTHR43117:SF4">
    <property type="entry name" value="OSMOPROTECTANT IMPORT ATP-BINDING PROTEIN OSMV"/>
    <property type="match status" value="1"/>
</dbReference>
<keyword evidence="4 6" id="KW-0067">ATP-binding</keyword>
<dbReference type="GO" id="GO:0005524">
    <property type="term" value="F:ATP binding"/>
    <property type="evidence" value="ECO:0007669"/>
    <property type="project" value="UniProtKB-KW"/>
</dbReference>
<comment type="similarity">
    <text evidence="1">Belongs to the ABC transporter superfamily.</text>
</comment>
<keyword evidence="2" id="KW-0813">Transport</keyword>
<sequence length="229" mass="26741">MIELCNFKFNYGQKNILNIKHLCLDTDKISILMGSNGSGKSTLLRILKFLEGEFDNITYFGNKHLNSDEKRQIYLLFPEPVFLNRSVEKNFYFLLKTYKLDSKEIKKRLNEVLNLLEIDRSLLKKYPSELSSGQGQKIAFALALSVRAKYYLLDEPSAFLDKDTMILFKKAILYMQKTYKSGFLIASHDKNFLDFLAQKKYYLHAGEILEFENTNIFELENKGVNFSNF</sequence>
<dbReference type="EMBL" id="AACAMH010000038">
    <property type="protein sequence ID" value="EAJ7596885.1"/>
    <property type="molecule type" value="Genomic_DNA"/>
</dbReference>
<dbReference type="Pfam" id="PF00005">
    <property type="entry name" value="ABC_tran"/>
    <property type="match status" value="1"/>
</dbReference>
<accession>A0A5T0DXJ0</accession>
<dbReference type="AlphaFoldDB" id="A0A5T0DXJ0"/>
<reference evidence="6" key="1">
    <citation type="submission" date="2018-05" db="EMBL/GenBank/DDBJ databases">
        <authorList>
            <consortium name="NARMS: The National Antimicrobial Resistance Monitoring System"/>
        </authorList>
    </citation>
    <scope>NUCLEOTIDE SEQUENCE</scope>
    <source>
        <strain evidence="6">FSIS1606351</strain>
    </source>
</reference>
<dbReference type="InterPro" id="IPR003439">
    <property type="entry name" value="ABC_transporter-like_ATP-bd"/>
</dbReference>
<evidence type="ECO:0000256" key="3">
    <source>
        <dbReference type="ARBA" id="ARBA00022741"/>
    </source>
</evidence>
<dbReference type="InterPro" id="IPR003593">
    <property type="entry name" value="AAA+_ATPase"/>
</dbReference>